<name>A0A7X0SGU3_9CLOT</name>
<comment type="caution">
    <text evidence="11">The sequence shown here is derived from an EMBL/GenBank/DDBJ whole genome shotgun (WGS) entry which is preliminary data.</text>
</comment>
<dbReference type="AlphaFoldDB" id="A0A7X0SGU3"/>
<gene>
    <name evidence="11" type="primary">yajC</name>
    <name evidence="11" type="ORF">H7E68_15490</name>
</gene>
<evidence type="ECO:0000256" key="8">
    <source>
        <dbReference type="ARBA" id="ARBA00023010"/>
    </source>
</evidence>
<dbReference type="SMART" id="SM01323">
    <property type="entry name" value="YajC"/>
    <property type="match status" value="1"/>
</dbReference>
<comment type="similarity">
    <text evidence="2">Belongs to the YajC family.</text>
</comment>
<dbReference type="InterPro" id="IPR003849">
    <property type="entry name" value="Preprotein_translocase_YajC"/>
</dbReference>
<keyword evidence="8" id="KW-0811">Translocation</keyword>
<accession>A0A7X0SGU3</accession>
<evidence type="ECO:0000313" key="11">
    <source>
        <dbReference type="EMBL" id="MBB6716107.1"/>
    </source>
</evidence>
<dbReference type="NCBIfam" id="TIGR00739">
    <property type="entry name" value="yajC"/>
    <property type="match status" value="1"/>
</dbReference>
<reference evidence="11 12" key="1">
    <citation type="submission" date="2020-08" db="EMBL/GenBank/DDBJ databases">
        <title>Clostridia isolated from Swiss meat.</title>
        <authorList>
            <person name="Wambui J."/>
            <person name="Stevens M.J.A."/>
            <person name="Stephan R."/>
        </authorList>
    </citation>
    <scope>NUCLEOTIDE SEQUENCE [LARGE SCALE GENOMIC DNA]</scope>
    <source>
        <strain evidence="11 12">CM001</strain>
    </source>
</reference>
<evidence type="ECO:0000256" key="7">
    <source>
        <dbReference type="ARBA" id="ARBA00022989"/>
    </source>
</evidence>
<keyword evidence="7 10" id="KW-1133">Transmembrane helix</keyword>
<evidence type="ECO:0000256" key="4">
    <source>
        <dbReference type="ARBA" id="ARBA00022475"/>
    </source>
</evidence>
<keyword evidence="4" id="KW-1003">Cell membrane</keyword>
<evidence type="ECO:0000256" key="1">
    <source>
        <dbReference type="ARBA" id="ARBA00004162"/>
    </source>
</evidence>
<dbReference type="PANTHER" id="PTHR33909">
    <property type="entry name" value="SEC TRANSLOCON ACCESSORY COMPLEX SUBUNIT YAJC"/>
    <property type="match status" value="1"/>
</dbReference>
<keyword evidence="3" id="KW-0813">Transport</keyword>
<dbReference type="GO" id="GO:0005886">
    <property type="term" value="C:plasma membrane"/>
    <property type="evidence" value="ECO:0007669"/>
    <property type="project" value="UniProtKB-SubCell"/>
</dbReference>
<evidence type="ECO:0000256" key="3">
    <source>
        <dbReference type="ARBA" id="ARBA00022448"/>
    </source>
</evidence>
<keyword evidence="5 10" id="KW-0812">Transmembrane</keyword>
<feature type="transmembrane region" description="Helical" evidence="10">
    <location>
        <begin position="6"/>
        <end position="25"/>
    </location>
</feature>
<evidence type="ECO:0000256" key="5">
    <source>
        <dbReference type="ARBA" id="ARBA00022692"/>
    </source>
</evidence>
<dbReference type="PRINTS" id="PR01853">
    <property type="entry name" value="YAJCTRNLCASE"/>
</dbReference>
<evidence type="ECO:0000313" key="12">
    <source>
        <dbReference type="Proteomes" id="UP000585258"/>
    </source>
</evidence>
<dbReference type="Proteomes" id="UP000585258">
    <property type="component" value="Unassembled WGS sequence"/>
</dbReference>
<dbReference type="EMBL" id="JACKWY010000011">
    <property type="protein sequence ID" value="MBB6716107.1"/>
    <property type="molecule type" value="Genomic_DNA"/>
</dbReference>
<dbReference type="Pfam" id="PF02699">
    <property type="entry name" value="YajC"/>
    <property type="match status" value="1"/>
</dbReference>
<keyword evidence="9 10" id="KW-0472">Membrane</keyword>
<evidence type="ECO:0000256" key="10">
    <source>
        <dbReference type="SAM" id="Phobius"/>
    </source>
</evidence>
<comment type="subcellular location">
    <subcellularLocation>
        <location evidence="1">Cell membrane</location>
        <topology evidence="1">Single-pass membrane protein</topology>
    </subcellularLocation>
</comment>
<protein>
    <submittedName>
        <fullName evidence="11">Preprotein translocase subunit YajC</fullName>
    </submittedName>
</protein>
<dbReference type="RefSeq" id="WP_185165214.1">
    <property type="nucleotide sequence ID" value="NZ_JACKWY010000011.1"/>
</dbReference>
<dbReference type="GO" id="GO:0015031">
    <property type="term" value="P:protein transport"/>
    <property type="evidence" value="ECO:0007669"/>
    <property type="project" value="UniProtKB-KW"/>
</dbReference>
<dbReference type="PANTHER" id="PTHR33909:SF1">
    <property type="entry name" value="SEC TRANSLOCON ACCESSORY COMPLEX SUBUNIT YAJC"/>
    <property type="match status" value="1"/>
</dbReference>
<keyword evidence="6" id="KW-0653">Protein transport</keyword>
<organism evidence="11 12">
    <name type="scientific">Clostridium gasigenes</name>
    <dbReference type="NCBI Taxonomy" id="94869"/>
    <lineage>
        <taxon>Bacteria</taxon>
        <taxon>Bacillati</taxon>
        <taxon>Bacillota</taxon>
        <taxon>Clostridia</taxon>
        <taxon>Eubacteriales</taxon>
        <taxon>Clostridiaceae</taxon>
        <taxon>Clostridium</taxon>
    </lineage>
</organism>
<evidence type="ECO:0000256" key="6">
    <source>
        <dbReference type="ARBA" id="ARBA00022927"/>
    </source>
</evidence>
<evidence type="ECO:0000256" key="9">
    <source>
        <dbReference type="ARBA" id="ARBA00023136"/>
    </source>
</evidence>
<sequence length="92" mass="10522">MDLKLMTTFVPIVLMFGLMYLLLILPEKKRTKKYNEMMSSLKVNDEVLTRGGIMGRIVTCEETYFVIETSTARTKLKISKNGIASKINKDVE</sequence>
<proteinExistence type="inferred from homology"/>
<evidence type="ECO:0000256" key="2">
    <source>
        <dbReference type="ARBA" id="ARBA00006742"/>
    </source>
</evidence>